<evidence type="ECO:0000256" key="5">
    <source>
        <dbReference type="ARBA" id="ARBA00022737"/>
    </source>
</evidence>
<dbReference type="SUPFAM" id="SSF56176">
    <property type="entry name" value="FAD-binding/transporter-associated domain-like"/>
    <property type="match status" value="1"/>
</dbReference>
<dbReference type="Pfam" id="PF01595">
    <property type="entry name" value="CNNM"/>
    <property type="match status" value="1"/>
</dbReference>
<name>A0ABQ1GKX8_9BACL</name>
<dbReference type="Pfam" id="PF00571">
    <property type="entry name" value="CBS"/>
    <property type="match status" value="2"/>
</dbReference>
<keyword evidence="6 10" id="KW-1133">Transmembrane helix</keyword>
<evidence type="ECO:0000256" key="9">
    <source>
        <dbReference type="PROSITE-ProRule" id="PRU00703"/>
    </source>
</evidence>
<evidence type="ECO:0000256" key="4">
    <source>
        <dbReference type="ARBA" id="ARBA00022692"/>
    </source>
</evidence>
<dbReference type="InterPro" id="IPR000644">
    <property type="entry name" value="CBS_dom"/>
</dbReference>
<evidence type="ECO:0000256" key="8">
    <source>
        <dbReference type="ARBA" id="ARBA00023136"/>
    </source>
</evidence>
<dbReference type="PROSITE" id="PS51846">
    <property type="entry name" value="CNNM"/>
    <property type="match status" value="1"/>
</dbReference>
<dbReference type="SUPFAM" id="SSF54631">
    <property type="entry name" value="CBS-domain pair"/>
    <property type="match status" value="1"/>
</dbReference>
<keyword evidence="8 10" id="KW-0472">Membrane</keyword>
<dbReference type="Proteomes" id="UP000609323">
    <property type="component" value="Unassembled WGS sequence"/>
</dbReference>
<evidence type="ECO:0000259" key="13">
    <source>
        <dbReference type="PROSITE" id="PS51371"/>
    </source>
</evidence>
<evidence type="ECO:0000313" key="15">
    <source>
        <dbReference type="EMBL" id="GGA45678.1"/>
    </source>
</evidence>
<sequence length="455" mass="51270">MDIVKLIVVILLILCTAFFVASEYSVIRVRISRIDQLAAAGNKKAAAVQSILSKLDEYLSACQLGNTLTALALGWLGESTIEHLLAPVFELLHVPASIESVISFLIAFMLLTFFEVVVGELVPKSFAIQMAEPMAMFFSRPLIVFYRLTYPINWFLSRSSRLITGWFGVKPAGQHETVQTEAELRLALSEGYKSGQINPFEYRYLNNIFELDKLAVQGIMVPRTEIKSVPRDTRLADFLKNEESSRFAYYPVTLDHDKDRIVGIVDTRELLGSFIRRKSDGSEMVGQFTKPVIHVIDTIRAQNLLLKMQKEGIKMAVLQDEFGGTTGIVTIEDIIESIIGEIGDEPYSADQADEIIELEEGLYRIHPKTPLHEINNRLHAGLEPGEAHTLGGWMLTRKYDIVTGGSLRSRNYLFTVKEMERGQLKWIEARRLSREEQDAMKQTGMKQSGPEGTEH</sequence>
<dbReference type="InterPro" id="IPR044751">
    <property type="entry name" value="Ion_transp-like_CBS"/>
</dbReference>
<evidence type="ECO:0000256" key="11">
    <source>
        <dbReference type="SAM" id="MobiDB-lite"/>
    </source>
</evidence>
<dbReference type="Gene3D" id="3.30.465.10">
    <property type="match status" value="1"/>
</dbReference>
<keyword evidence="5" id="KW-0677">Repeat</keyword>
<dbReference type="PANTHER" id="PTHR43099:SF2">
    <property type="entry name" value="UPF0053 PROTEIN YRKA"/>
    <property type="match status" value="1"/>
</dbReference>
<feature type="transmembrane region" description="Helical" evidence="12">
    <location>
        <begin position="101"/>
        <end position="122"/>
    </location>
</feature>
<keyword evidence="4 10" id="KW-0812">Transmembrane</keyword>
<evidence type="ECO:0000256" key="12">
    <source>
        <dbReference type="SAM" id="Phobius"/>
    </source>
</evidence>
<feature type="transmembrane region" description="Helical" evidence="12">
    <location>
        <begin position="6"/>
        <end position="27"/>
    </location>
</feature>
<proteinExistence type="inferred from homology"/>
<dbReference type="InterPro" id="IPR046342">
    <property type="entry name" value="CBS_dom_sf"/>
</dbReference>
<dbReference type="CDD" id="cd04590">
    <property type="entry name" value="CBS_pair_CorC_HlyC_assoc"/>
    <property type="match status" value="1"/>
</dbReference>
<dbReference type="Gene3D" id="3.10.580.10">
    <property type="entry name" value="CBS-domain"/>
    <property type="match status" value="1"/>
</dbReference>
<dbReference type="PANTHER" id="PTHR43099">
    <property type="entry name" value="UPF0053 PROTEIN YRKA"/>
    <property type="match status" value="1"/>
</dbReference>
<reference evidence="16" key="1">
    <citation type="journal article" date="2019" name="Int. J. Syst. Evol. Microbiol.">
        <title>The Global Catalogue of Microorganisms (GCM) 10K type strain sequencing project: providing services to taxonomists for standard genome sequencing and annotation.</title>
        <authorList>
            <consortium name="The Broad Institute Genomics Platform"/>
            <consortium name="The Broad Institute Genome Sequencing Center for Infectious Disease"/>
            <person name="Wu L."/>
            <person name="Ma J."/>
        </authorList>
    </citation>
    <scope>NUCLEOTIDE SEQUENCE [LARGE SCALE GENOMIC DNA]</scope>
    <source>
        <strain evidence="16">CGMCC 1.15044</strain>
    </source>
</reference>
<comment type="subcellular location">
    <subcellularLocation>
        <location evidence="1">Cell membrane</location>
        <topology evidence="1">Multi-pass membrane protein</topology>
    </subcellularLocation>
</comment>
<dbReference type="InterPro" id="IPR051676">
    <property type="entry name" value="UPF0053_domain"/>
</dbReference>
<dbReference type="RefSeq" id="WP_094092654.1">
    <property type="nucleotide sequence ID" value="NZ_BMHF01000013.1"/>
</dbReference>
<evidence type="ECO:0000256" key="2">
    <source>
        <dbReference type="ARBA" id="ARBA00006337"/>
    </source>
</evidence>
<feature type="domain" description="CBS" evidence="13">
    <location>
        <begin position="288"/>
        <end position="345"/>
    </location>
</feature>
<evidence type="ECO:0000256" key="1">
    <source>
        <dbReference type="ARBA" id="ARBA00004651"/>
    </source>
</evidence>
<dbReference type="InterPro" id="IPR036318">
    <property type="entry name" value="FAD-bd_PCMH-like_sf"/>
</dbReference>
<keyword evidence="3" id="KW-1003">Cell membrane</keyword>
<dbReference type="InterPro" id="IPR005170">
    <property type="entry name" value="Transptr-assoc_dom"/>
</dbReference>
<dbReference type="Pfam" id="PF03471">
    <property type="entry name" value="CorC_HlyC"/>
    <property type="match status" value="1"/>
</dbReference>
<feature type="domain" description="CNNM transmembrane" evidence="14">
    <location>
        <begin position="1"/>
        <end position="201"/>
    </location>
</feature>
<feature type="domain" description="CBS" evidence="13">
    <location>
        <begin position="220"/>
        <end position="281"/>
    </location>
</feature>
<gene>
    <name evidence="15" type="primary">yhdP</name>
    <name evidence="15" type="ORF">GCM10010917_33740</name>
</gene>
<evidence type="ECO:0000256" key="10">
    <source>
        <dbReference type="PROSITE-ProRule" id="PRU01193"/>
    </source>
</evidence>
<evidence type="ECO:0000256" key="6">
    <source>
        <dbReference type="ARBA" id="ARBA00022989"/>
    </source>
</evidence>
<organism evidence="15 16">
    <name type="scientific">Paenibacillus physcomitrellae</name>
    <dbReference type="NCBI Taxonomy" id="1619311"/>
    <lineage>
        <taxon>Bacteria</taxon>
        <taxon>Bacillati</taxon>
        <taxon>Bacillota</taxon>
        <taxon>Bacilli</taxon>
        <taxon>Bacillales</taxon>
        <taxon>Paenibacillaceae</taxon>
        <taxon>Paenibacillus</taxon>
    </lineage>
</organism>
<dbReference type="SMART" id="SM01091">
    <property type="entry name" value="CorC_HlyC"/>
    <property type="match status" value="1"/>
</dbReference>
<keyword evidence="16" id="KW-1185">Reference proteome</keyword>
<feature type="region of interest" description="Disordered" evidence="11">
    <location>
        <begin position="435"/>
        <end position="455"/>
    </location>
</feature>
<accession>A0ABQ1GKX8</accession>
<keyword evidence="7 9" id="KW-0129">CBS domain</keyword>
<evidence type="ECO:0000256" key="3">
    <source>
        <dbReference type="ARBA" id="ARBA00022475"/>
    </source>
</evidence>
<dbReference type="InterPro" id="IPR002550">
    <property type="entry name" value="CNNM"/>
</dbReference>
<comment type="caution">
    <text evidence="15">The sequence shown here is derived from an EMBL/GenBank/DDBJ whole genome shotgun (WGS) entry which is preliminary data.</text>
</comment>
<evidence type="ECO:0000256" key="7">
    <source>
        <dbReference type="ARBA" id="ARBA00023122"/>
    </source>
</evidence>
<dbReference type="EMBL" id="BMHF01000013">
    <property type="protein sequence ID" value="GGA45678.1"/>
    <property type="molecule type" value="Genomic_DNA"/>
</dbReference>
<dbReference type="InterPro" id="IPR016169">
    <property type="entry name" value="FAD-bd_PCMH_sub2"/>
</dbReference>
<protein>
    <submittedName>
        <fullName evidence="15">UPF0053 protein YhdP</fullName>
    </submittedName>
</protein>
<evidence type="ECO:0000259" key="14">
    <source>
        <dbReference type="PROSITE" id="PS51846"/>
    </source>
</evidence>
<dbReference type="PROSITE" id="PS51371">
    <property type="entry name" value="CBS"/>
    <property type="match status" value="2"/>
</dbReference>
<comment type="similarity">
    <text evidence="2">Belongs to the UPF0053 family.</text>
</comment>
<evidence type="ECO:0000313" key="16">
    <source>
        <dbReference type="Proteomes" id="UP000609323"/>
    </source>
</evidence>